<reference evidence="1" key="1">
    <citation type="submission" date="2022-12" db="EMBL/GenBank/DDBJ databases">
        <title>Reference genome sequencing for broad-spectrum identification of bacterial and archaeal isolates by mass spectrometry.</title>
        <authorList>
            <person name="Sekiguchi Y."/>
            <person name="Tourlousse D.M."/>
        </authorList>
    </citation>
    <scope>NUCLEOTIDE SEQUENCE</scope>
    <source>
        <strain evidence="1">TSL-P1</strain>
    </source>
</reference>
<evidence type="ECO:0000313" key="2">
    <source>
        <dbReference type="Proteomes" id="UP001144297"/>
    </source>
</evidence>
<keyword evidence="2" id="KW-1185">Reference proteome</keyword>
<sequence length="83" mass="10507">MRVKWDYFNRVRIPEKFTRYLWDYKEEAPLEMLIFRVLKYGNFEEIKAIFELYPEQTYKIAMKYPEIKRGVKFWIKRWKSSLN</sequence>
<protein>
    <submittedName>
        <fullName evidence="1">Uncharacterized protein</fullName>
    </submittedName>
</protein>
<organism evidence="1 2">
    <name type="scientific">Thermodesulfovibrio yellowstonii</name>
    <dbReference type="NCBI Taxonomy" id="28262"/>
    <lineage>
        <taxon>Bacteria</taxon>
        <taxon>Pseudomonadati</taxon>
        <taxon>Nitrospirota</taxon>
        <taxon>Thermodesulfovibrionia</taxon>
        <taxon>Thermodesulfovibrionales</taxon>
        <taxon>Thermodesulfovibrionaceae</taxon>
        <taxon>Thermodesulfovibrio</taxon>
    </lineage>
</organism>
<proteinExistence type="predicted"/>
<evidence type="ECO:0000313" key="1">
    <source>
        <dbReference type="EMBL" id="GLI52884.1"/>
    </source>
</evidence>
<dbReference type="AlphaFoldDB" id="A0A9W6GCW5"/>
<dbReference type="Proteomes" id="UP001144297">
    <property type="component" value="Unassembled WGS sequence"/>
</dbReference>
<comment type="caution">
    <text evidence="1">The sequence shown here is derived from an EMBL/GenBank/DDBJ whole genome shotgun (WGS) entry which is preliminary data.</text>
</comment>
<dbReference type="EMBL" id="BSDX01000001">
    <property type="protein sequence ID" value="GLI52884.1"/>
    <property type="molecule type" value="Genomic_DNA"/>
</dbReference>
<gene>
    <name evidence="1" type="ORF">TISLANDTSLP1_05770</name>
</gene>
<accession>A0A9W6GCW5</accession>
<name>A0A9W6GCW5_9BACT</name>